<dbReference type="OrthoDB" id="2353131at2"/>
<evidence type="ECO:0000313" key="9">
    <source>
        <dbReference type="EMBL" id="ARI76523.1"/>
    </source>
</evidence>
<dbReference type="Pfam" id="PF05400">
    <property type="entry name" value="FliT"/>
    <property type="match status" value="1"/>
</dbReference>
<keyword evidence="9" id="KW-0969">Cilium</keyword>
<organism evidence="9 10">
    <name type="scientific">Halobacillus mangrovi</name>
    <dbReference type="NCBI Taxonomy" id="402384"/>
    <lineage>
        <taxon>Bacteria</taxon>
        <taxon>Bacillati</taxon>
        <taxon>Bacillota</taxon>
        <taxon>Bacilli</taxon>
        <taxon>Bacillales</taxon>
        <taxon>Bacillaceae</taxon>
        <taxon>Halobacillus</taxon>
    </lineage>
</organism>
<evidence type="ECO:0000256" key="6">
    <source>
        <dbReference type="ARBA" id="ARBA00093785"/>
    </source>
</evidence>
<dbReference type="Proteomes" id="UP000192527">
    <property type="component" value="Chromosome"/>
</dbReference>
<comment type="subcellular location">
    <subcellularLocation>
        <location evidence="1">Cytoplasm</location>
        <location evidence="1">Cytosol</location>
    </subcellularLocation>
</comment>
<protein>
    <recommendedName>
        <fullName evidence="7">Flagellar protein FliT</fullName>
    </recommendedName>
</protein>
<gene>
    <name evidence="9" type="ORF">HM131_06605</name>
</gene>
<keyword evidence="4" id="KW-0143">Chaperone</keyword>
<keyword evidence="10" id="KW-1185">Reference proteome</keyword>
<keyword evidence="2" id="KW-0963">Cytoplasm</keyword>
<feature type="region of interest" description="Disordered" evidence="8">
    <location>
        <begin position="85"/>
        <end position="105"/>
    </location>
</feature>
<evidence type="ECO:0000256" key="4">
    <source>
        <dbReference type="ARBA" id="ARBA00023186"/>
    </source>
</evidence>
<keyword evidence="9" id="KW-0282">Flagellum</keyword>
<comment type="function">
    <text evidence="5">May act as an export chaperone for the filament capping protein FliD.</text>
</comment>
<name>A0A1W5ZTC1_9BACI</name>
<dbReference type="InterPro" id="IPR008622">
    <property type="entry name" value="FliT"/>
</dbReference>
<evidence type="ECO:0000256" key="3">
    <source>
        <dbReference type="ARBA" id="ARBA00022795"/>
    </source>
</evidence>
<keyword evidence="9" id="KW-0966">Cell projection</keyword>
<evidence type="ECO:0000256" key="5">
    <source>
        <dbReference type="ARBA" id="ARBA00093765"/>
    </source>
</evidence>
<dbReference type="AlphaFoldDB" id="A0A1W5ZTC1"/>
<keyword evidence="3" id="KW-1005">Bacterial flagellum biogenesis</keyword>
<dbReference type="EMBL" id="CP020772">
    <property type="protein sequence ID" value="ARI76523.1"/>
    <property type="molecule type" value="Genomic_DNA"/>
</dbReference>
<evidence type="ECO:0000256" key="7">
    <source>
        <dbReference type="ARBA" id="ARBA00093797"/>
    </source>
</evidence>
<dbReference type="STRING" id="402384.HM131_06605"/>
<evidence type="ECO:0000256" key="2">
    <source>
        <dbReference type="ARBA" id="ARBA00022490"/>
    </source>
</evidence>
<sequence>MEGWRKFFNMTTELDKIVHQPISDSNRADLLDRVDVLLDKRQSLMGELTQPSTDEEREMIEKVKRLDVKVNQKLEFLLTDLKRDMRNNKKQKSSNQRYTNPYQNVSSYDGMFFDHKK</sequence>
<reference evidence="9 10" key="1">
    <citation type="submission" date="2017-04" db="EMBL/GenBank/DDBJ databases">
        <title>The whole genome sequencing and assembly of Halobacillus mangrovi strain.</title>
        <authorList>
            <person name="Lee S.-J."/>
            <person name="Park M.-K."/>
            <person name="Kim J.-Y."/>
            <person name="Lee Y.-J."/>
            <person name="Yi H."/>
            <person name="Bahn Y.-S."/>
            <person name="Kim J.F."/>
            <person name="Lee D.-W."/>
        </authorList>
    </citation>
    <scope>NUCLEOTIDE SEQUENCE [LARGE SCALE GENOMIC DNA]</scope>
    <source>
        <strain evidence="9 10">KTB 131</strain>
    </source>
</reference>
<feature type="compositionally biased region" description="Polar residues" evidence="8">
    <location>
        <begin position="93"/>
        <end position="105"/>
    </location>
</feature>
<dbReference type="KEGG" id="hmn:HM131_06605"/>
<proteinExistence type="inferred from homology"/>
<accession>A0A1W5ZTC1</accession>
<comment type="similarity">
    <text evidence="6">Belongs to the bacillales FliT family.</text>
</comment>
<evidence type="ECO:0000256" key="1">
    <source>
        <dbReference type="ARBA" id="ARBA00004514"/>
    </source>
</evidence>
<evidence type="ECO:0000256" key="8">
    <source>
        <dbReference type="SAM" id="MobiDB-lite"/>
    </source>
</evidence>
<evidence type="ECO:0000313" key="10">
    <source>
        <dbReference type="Proteomes" id="UP000192527"/>
    </source>
</evidence>